<dbReference type="AlphaFoldDB" id="A0A0D9QQ46"/>
<gene>
    <name evidence="2" type="ORF">AK88_01255</name>
</gene>
<accession>A0A0D9QQ46</accession>
<evidence type="ECO:0000313" key="2">
    <source>
        <dbReference type="EMBL" id="KJP89169.1"/>
    </source>
</evidence>
<reference evidence="2 3" key="1">
    <citation type="submission" date="2014-03" db="EMBL/GenBank/DDBJ databases">
        <title>The Genome Sequence of Plasmodium fragile nilgiri.</title>
        <authorList>
            <consortium name="The Broad Institute Genomics Platform"/>
            <consortium name="The Broad Institute Genome Sequencing Center for Infectious Disease"/>
            <person name="Neafsey D."/>
            <person name="Duraisingh M."/>
            <person name="Young S.K."/>
            <person name="Zeng Q."/>
            <person name="Gargeya S."/>
            <person name="Abouelleil A."/>
            <person name="Alvarado L."/>
            <person name="Chapman S.B."/>
            <person name="Gainer-Dewar J."/>
            <person name="Goldberg J."/>
            <person name="Griggs A."/>
            <person name="Gujja S."/>
            <person name="Hansen M."/>
            <person name="Howarth C."/>
            <person name="Imamovic A."/>
            <person name="Larimer J."/>
            <person name="Pearson M."/>
            <person name="Poon T.W."/>
            <person name="Priest M."/>
            <person name="Roberts A."/>
            <person name="Saif S."/>
            <person name="Shea T."/>
            <person name="Sykes S."/>
            <person name="Wortman J."/>
            <person name="Nusbaum C."/>
            <person name="Birren B."/>
        </authorList>
    </citation>
    <scope>NUCLEOTIDE SEQUENCE [LARGE SCALE GENOMIC DNA]</scope>
    <source>
        <strain evidence="3">nilgiri</strain>
    </source>
</reference>
<evidence type="ECO:0000313" key="3">
    <source>
        <dbReference type="Proteomes" id="UP000054561"/>
    </source>
</evidence>
<feature type="region of interest" description="Disordered" evidence="1">
    <location>
        <begin position="1"/>
        <end position="44"/>
    </location>
</feature>
<dbReference type="OrthoDB" id="383264at2759"/>
<name>A0A0D9QQ46_PLAFR</name>
<evidence type="ECO:0008006" key="4">
    <source>
        <dbReference type="Google" id="ProtNLM"/>
    </source>
</evidence>
<dbReference type="VEuPathDB" id="PlasmoDB:AK88_01255"/>
<sequence>MGGNHGHSSFPDTAIPNEGLPGNHVPSTDSDATDSCPPNEDNPWSCMETIQLAQAETPSPLAYSSDPGNANLTPDHTNWIHWIDRHKHLLRECTGKPWFLQLKSDWKQYLRQHMAANEDNVVSGQREFGEVATLHMSKLRLWKQWVAQQHQQMRMYTEQWFQHLLHSVEDDTVPANGEVPVVRKDLEVEQVMGQEDVLRVRDVPRTQPLHQPPHMKQRLTAKIWILILACVIEDCALECRLHDRELYVDDILQQCSH</sequence>
<feature type="compositionally biased region" description="Polar residues" evidence="1">
    <location>
        <begin position="1"/>
        <end position="11"/>
    </location>
</feature>
<dbReference type="EMBL" id="KQ001654">
    <property type="protein sequence ID" value="KJP89169.1"/>
    <property type="molecule type" value="Genomic_DNA"/>
</dbReference>
<proteinExistence type="predicted"/>
<evidence type="ECO:0000256" key="1">
    <source>
        <dbReference type="SAM" id="MobiDB-lite"/>
    </source>
</evidence>
<organism evidence="2 3">
    <name type="scientific">Plasmodium fragile</name>
    <dbReference type="NCBI Taxonomy" id="5857"/>
    <lineage>
        <taxon>Eukaryota</taxon>
        <taxon>Sar</taxon>
        <taxon>Alveolata</taxon>
        <taxon>Apicomplexa</taxon>
        <taxon>Aconoidasida</taxon>
        <taxon>Haemosporida</taxon>
        <taxon>Plasmodiidae</taxon>
        <taxon>Plasmodium</taxon>
        <taxon>Plasmodium (Plasmodium)</taxon>
    </lineage>
</organism>
<keyword evidence="3" id="KW-1185">Reference proteome</keyword>
<dbReference type="Proteomes" id="UP000054561">
    <property type="component" value="Unassembled WGS sequence"/>
</dbReference>
<dbReference type="GeneID" id="24266569"/>
<protein>
    <recommendedName>
        <fullName evidence="4">Schizont-infected cell agglutination C-terminal domain-containing protein</fullName>
    </recommendedName>
</protein>
<dbReference type="RefSeq" id="XP_012334314.1">
    <property type="nucleotide sequence ID" value="XM_012478891.1"/>
</dbReference>